<dbReference type="SUPFAM" id="SSF50370">
    <property type="entry name" value="Ricin B-like lectins"/>
    <property type="match status" value="1"/>
</dbReference>
<feature type="domain" description="Ricin B lectin" evidence="3">
    <location>
        <begin position="470"/>
        <end position="607"/>
    </location>
</feature>
<dbReference type="PROSITE" id="PS50231">
    <property type="entry name" value="RICIN_B_LECTIN"/>
    <property type="match status" value="1"/>
</dbReference>
<evidence type="ECO:0000313" key="4">
    <source>
        <dbReference type="EMBL" id="MBG8552148.1"/>
    </source>
</evidence>
<dbReference type="SMART" id="SM00458">
    <property type="entry name" value="RICIN"/>
    <property type="match status" value="1"/>
</dbReference>
<organism evidence="4 5">
    <name type="scientific">Hymenobacter guriensis</name>
    <dbReference type="NCBI Taxonomy" id="2793065"/>
    <lineage>
        <taxon>Bacteria</taxon>
        <taxon>Pseudomonadati</taxon>
        <taxon>Bacteroidota</taxon>
        <taxon>Cytophagia</taxon>
        <taxon>Cytophagales</taxon>
        <taxon>Hymenobacteraceae</taxon>
        <taxon>Hymenobacter</taxon>
    </lineage>
</organism>
<dbReference type="PANTHER" id="PTHR31297:SF13">
    <property type="entry name" value="PUTATIVE-RELATED"/>
    <property type="match status" value="1"/>
</dbReference>
<protein>
    <submittedName>
        <fullName evidence="4">Cellulase family glycosylhydrolase</fullName>
    </submittedName>
</protein>
<dbReference type="Proteomes" id="UP000601099">
    <property type="component" value="Unassembled WGS sequence"/>
</dbReference>
<evidence type="ECO:0000313" key="5">
    <source>
        <dbReference type="Proteomes" id="UP000601099"/>
    </source>
</evidence>
<dbReference type="InterPro" id="IPR000772">
    <property type="entry name" value="Ricin_B_lectin"/>
</dbReference>
<keyword evidence="1" id="KW-0378">Hydrolase</keyword>
<proteinExistence type="predicted"/>
<comment type="caution">
    <text evidence="4">The sequence shown here is derived from an EMBL/GenBank/DDBJ whole genome shotgun (WGS) entry which is preliminary data.</text>
</comment>
<dbReference type="SUPFAM" id="SSF51445">
    <property type="entry name" value="(Trans)glycosidases"/>
    <property type="match status" value="1"/>
</dbReference>
<dbReference type="InterPro" id="IPR035992">
    <property type="entry name" value="Ricin_B-like_lectins"/>
</dbReference>
<evidence type="ECO:0000256" key="1">
    <source>
        <dbReference type="ARBA" id="ARBA00022801"/>
    </source>
</evidence>
<dbReference type="InterPro" id="IPR050386">
    <property type="entry name" value="Glycosyl_hydrolase_5"/>
</dbReference>
<dbReference type="InterPro" id="IPR017853">
    <property type="entry name" value="GH"/>
</dbReference>
<gene>
    <name evidence="4" type="ORF">I5L79_01240</name>
</gene>
<accession>A0ABS0KXR6</accession>
<name>A0ABS0KXR6_9BACT</name>
<dbReference type="PANTHER" id="PTHR31297">
    <property type="entry name" value="GLUCAN ENDO-1,6-BETA-GLUCOSIDASE B"/>
    <property type="match status" value="1"/>
</dbReference>
<dbReference type="EMBL" id="JADWYK010000001">
    <property type="protein sequence ID" value="MBG8552148.1"/>
    <property type="molecule type" value="Genomic_DNA"/>
</dbReference>
<dbReference type="Pfam" id="PF14200">
    <property type="entry name" value="RicinB_lectin_2"/>
    <property type="match status" value="2"/>
</dbReference>
<evidence type="ECO:0000259" key="3">
    <source>
        <dbReference type="SMART" id="SM00458"/>
    </source>
</evidence>
<sequence>MPVTSRLSILKTSILRGLCLLLVLLAGLGFVRQANAQSFLRASGTKIVNASNQEVILNGMNLGGWALQEGYIIKPGWPGIDGKQTQGTVKKALYNAGMSDAEVEAFYQNYRNNFITKPDLDYIASKGFNCVRLPLHYDLFLTPSQRAVRNSVIRGTVTYASYVSQLTEWYNADQLFTDAASMEAVRLIDNTLTWAAANKMYVVLDLHAAPGSQGTDANISDSLTPLDFWNKTIYQDITDRLWSTIAARYKNDARIAMYDLINEPNNVPSNQQIHDVFQRLINTVRAQGDNHLILVEGNGWGNDYNYMEKRTFSNNANLVYNSHRYSGTGYELDNGVNSTGGGPNSLRFIGTMKKFRIDNDVPIWVGETGENTFTWMQDAAKALNSVGIGYCHWTYKRFEDRNNAAFMRINPPYVVDGPDGLNQVLLNIRFANGVPNTTVAAVSPNENGIVNYPDGGNYYGTVAPSGPTIGRIYQISSKNSNKALEVASTATTNGDPVQQWTWAGTANQQWKLVDAGGGYVRIVNINSNKSLDIDGPSTADGAKAHQWDWLSQDSQYWQILSNGDGSYRIINKFSGKALEVQNSSTADGAAVQQRTYALLNNQRWLFSDQGEVLAARLAVSPEADARLQLYPTTVREQLAFDYTAAQAQQLRVELVDALGRTVLRADKAVRADSTRLRFAVAALPAGLYSLRVHTAEGLLNRRLLIAH</sequence>
<dbReference type="RefSeq" id="WP_196953195.1">
    <property type="nucleotide sequence ID" value="NZ_JADWYK010000001.1"/>
</dbReference>
<dbReference type="InterPro" id="IPR001547">
    <property type="entry name" value="Glyco_hydro_5"/>
</dbReference>
<dbReference type="Pfam" id="PF00150">
    <property type="entry name" value="Cellulase"/>
    <property type="match status" value="1"/>
</dbReference>
<dbReference type="Gene3D" id="3.20.20.80">
    <property type="entry name" value="Glycosidases"/>
    <property type="match status" value="1"/>
</dbReference>
<keyword evidence="2" id="KW-0326">Glycosidase</keyword>
<dbReference type="Gene3D" id="2.80.10.50">
    <property type="match status" value="3"/>
</dbReference>
<dbReference type="CDD" id="cd00161">
    <property type="entry name" value="beta-trefoil_Ricin-like"/>
    <property type="match status" value="1"/>
</dbReference>
<evidence type="ECO:0000256" key="2">
    <source>
        <dbReference type="ARBA" id="ARBA00023295"/>
    </source>
</evidence>
<reference evidence="4 5" key="1">
    <citation type="submission" date="2020-11" db="EMBL/GenBank/DDBJ databases">
        <title>Hymenobacter sp.</title>
        <authorList>
            <person name="Kim M.K."/>
        </authorList>
    </citation>
    <scope>NUCLEOTIDE SEQUENCE [LARGE SCALE GENOMIC DNA]</scope>
    <source>
        <strain evidence="4 5">BT594</strain>
    </source>
</reference>
<keyword evidence="5" id="KW-1185">Reference proteome</keyword>